<dbReference type="RefSeq" id="WP_379846965.1">
    <property type="nucleotide sequence ID" value="NZ_JBHSMA010000004.1"/>
</dbReference>
<evidence type="ECO:0000313" key="1">
    <source>
        <dbReference type="EMBL" id="MFC5410849.1"/>
    </source>
</evidence>
<proteinExistence type="predicted"/>
<protein>
    <submittedName>
        <fullName evidence="1">Uncharacterized protein</fullName>
    </submittedName>
</protein>
<sequence>MERRLNGKTIFLSASIPRHVPEKDPKYVKIDSDAAPKIEQAIVSLARTVFFEGGQLVFGGHPTIAPLVALVAAEYSSPTLSAEDSDWKPIIIYQSRVYENELPDETWRLFRLGYAEIRWTEEQNDNELVAGFKHKHANSLTHLRTRLINETKPDAIVCIGGMEGVEHELTLFSTQRINFKKYVLGSTGGAAFIISKNPTPFLSTNDELPITFIDQEIQEKISPVNDPETPKYFKNAYVPFPLIMQELVKDLLR</sequence>
<reference evidence="2" key="1">
    <citation type="journal article" date="2019" name="Int. J. Syst. Evol. Microbiol.">
        <title>The Global Catalogue of Microorganisms (GCM) 10K type strain sequencing project: providing services to taxonomists for standard genome sequencing and annotation.</title>
        <authorList>
            <consortium name="The Broad Institute Genomics Platform"/>
            <consortium name="The Broad Institute Genome Sequencing Center for Infectious Disease"/>
            <person name="Wu L."/>
            <person name="Ma J."/>
        </authorList>
    </citation>
    <scope>NUCLEOTIDE SEQUENCE [LARGE SCALE GENOMIC DNA]</scope>
    <source>
        <strain evidence="2">CCUG 55250</strain>
    </source>
</reference>
<dbReference type="Proteomes" id="UP001596106">
    <property type="component" value="Unassembled WGS sequence"/>
</dbReference>
<name>A0ABW0IBI7_9BACT</name>
<dbReference type="InterPro" id="IPR041197">
    <property type="entry name" value="LD_cluster3"/>
</dbReference>
<gene>
    <name evidence="1" type="ORF">ACFPMF_16125</name>
</gene>
<dbReference type="EMBL" id="JBHSMA010000004">
    <property type="protein sequence ID" value="MFC5410849.1"/>
    <property type="molecule type" value="Genomic_DNA"/>
</dbReference>
<organism evidence="1 2">
    <name type="scientific">Larkinella bovis</name>
    <dbReference type="NCBI Taxonomy" id="683041"/>
    <lineage>
        <taxon>Bacteria</taxon>
        <taxon>Pseudomonadati</taxon>
        <taxon>Bacteroidota</taxon>
        <taxon>Cytophagia</taxon>
        <taxon>Cytophagales</taxon>
        <taxon>Spirosomataceae</taxon>
        <taxon>Larkinella</taxon>
    </lineage>
</organism>
<evidence type="ECO:0000313" key="2">
    <source>
        <dbReference type="Proteomes" id="UP001596106"/>
    </source>
</evidence>
<comment type="caution">
    <text evidence="1">The sequence shown here is derived from an EMBL/GenBank/DDBJ whole genome shotgun (WGS) entry which is preliminary data.</text>
</comment>
<keyword evidence="2" id="KW-1185">Reference proteome</keyword>
<dbReference type="Pfam" id="PF18180">
    <property type="entry name" value="LD_cluster3"/>
    <property type="match status" value="1"/>
</dbReference>
<accession>A0ABW0IBI7</accession>